<comment type="caution">
    <text evidence="1">The sequence shown here is derived from an EMBL/GenBank/DDBJ whole genome shotgun (WGS) entry which is preliminary data.</text>
</comment>
<dbReference type="AlphaFoldDB" id="A0AAD8A189"/>
<keyword evidence="2" id="KW-1185">Reference proteome</keyword>
<feature type="non-terminal residue" evidence="1">
    <location>
        <position position="1"/>
    </location>
</feature>
<gene>
    <name evidence="1" type="ORF">L9F63_016913</name>
</gene>
<reference evidence="1" key="1">
    <citation type="journal article" date="2023" name="IScience">
        <title>Live-bearing cockroach genome reveals convergent evolutionary mechanisms linked to viviparity in insects and beyond.</title>
        <authorList>
            <person name="Fouks B."/>
            <person name="Harrison M.C."/>
            <person name="Mikhailova A.A."/>
            <person name="Marchal E."/>
            <person name="English S."/>
            <person name="Carruthers M."/>
            <person name="Jennings E.C."/>
            <person name="Chiamaka E.L."/>
            <person name="Frigard R.A."/>
            <person name="Pippel M."/>
            <person name="Attardo G.M."/>
            <person name="Benoit J.B."/>
            <person name="Bornberg-Bauer E."/>
            <person name="Tobe S.S."/>
        </authorList>
    </citation>
    <scope>NUCLEOTIDE SEQUENCE</scope>
    <source>
        <strain evidence="1">Stay&amp;Tobe</strain>
    </source>
</reference>
<accession>A0AAD8A189</accession>
<evidence type="ECO:0000313" key="2">
    <source>
        <dbReference type="Proteomes" id="UP001233999"/>
    </source>
</evidence>
<evidence type="ECO:0000313" key="1">
    <source>
        <dbReference type="EMBL" id="KAJ9589967.1"/>
    </source>
</evidence>
<proteinExistence type="predicted"/>
<sequence length="91" mass="10487">LWSNTEPHFDDHFKIPGLHLDERLKYPRPYMDSKSDYGPHIDDPESKFGRMLSSLAVKRATLFYATGEYLTGQQMTFSVEPTCIVKPCGLY</sequence>
<dbReference type="EMBL" id="JASPKZ010004580">
    <property type="protein sequence ID" value="KAJ9589967.1"/>
    <property type="molecule type" value="Genomic_DNA"/>
</dbReference>
<feature type="non-terminal residue" evidence="1">
    <location>
        <position position="91"/>
    </location>
</feature>
<reference evidence="1" key="2">
    <citation type="submission" date="2023-05" db="EMBL/GenBank/DDBJ databases">
        <authorList>
            <person name="Fouks B."/>
        </authorList>
    </citation>
    <scope>NUCLEOTIDE SEQUENCE</scope>
    <source>
        <strain evidence="1">Stay&amp;Tobe</strain>
        <tissue evidence="1">Testes</tissue>
    </source>
</reference>
<organism evidence="1 2">
    <name type="scientific">Diploptera punctata</name>
    <name type="common">Pacific beetle cockroach</name>
    <dbReference type="NCBI Taxonomy" id="6984"/>
    <lineage>
        <taxon>Eukaryota</taxon>
        <taxon>Metazoa</taxon>
        <taxon>Ecdysozoa</taxon>
        <taxon>Arthropoda</taxon>
        <taxon>Hexapoda</taxon>
        <taxon>Insecta</taxon>
        <taxon>Pterygota</taxon>
        <taxon>Neoptera</taxon>
        <taxon>Polyneoptera</taxon>
        <taxon>Dictyoptera</taxon>
        <taxon>Blattodea</taxon>
        <taxon>Blaberoidea</taxon>
        <taxon>Blaberidae</taxon>
        <taxon>Diplopterinae</taxon>
        <taxon>Diploptera</taxon>
    </lineage>
</organism>
<name>A0AAD8A189_DIPPU</name>
<dbReference type="Proteomes" id="UP001233999">
    <property type="component" value="Unassembled WGS sequence"/>
</dbReference>
<protein>
    <submittedName>
        <fullName evidence="1">Uncharacterized protein</fullName>
    </submittedName>
</protein>